<reference evidence="2" key="1">
    <citation type="journal article" date="2024" name="Proc. Natl. Acad. Sci. U.S.A.">
        <title>Extraordinary preservation of gene collinearity over three hundred million years revealed in homosporous lycophytes.</title>
        <authorList>
            <person name="Li C."/>
            <person name="Wickell D."/>
            <person name="Kuo L.Y."/>
            <person name="Chen X."/>
            <person name="Nie B."/>
            <person name="Liao X."/>
            <person name="Peng D."/>
            <person name="Ji J."/>
            <person name="Jenkins J."/>
            <person name="Williams M."/>
            <person name="Shu S."/>
            <person name="Plott C."/>
            <person name="Barry K."/>
            <person name="Rajasekar S."/>
            <person name="Grimwood J."/>
            <person name="Han X."/>
            <person name="Sun S."/>
            <person name="Hou Z."/>
            <person name="He W."/>
            <person name="Dai G."/>
            <person name="Sun C."/>
            <person name="Schmutz J."/>
            <person name="Leebens-Mack J.H."/>
            <person name="Li F.W."/>
            <person name="Wang L."/>
        </authorList>
    </citation>
    <scope>NUCLEOTIDE SEQUENCE [LARGE SCALE GENOMIC DNA]</scope>
    <source>
        <strain evidence="2">cv. PW_Plant_1</strain>
    </source>
</reference>
<name>A0ACC2C6K2_DIPCM</name>
<comment type="caution">
    <text evidence="1">The sequence shown here is derived from an EMBL/GenBank/DDBJ whole genome shotgun (WGS) entry which is preliminary data.</text>
</comment>
<accession>A0ACC2C6K2</accession>
<dbReference type="Proteomes" id="UP001162992">
    <property type="component" value="Chromosome 12"/>
</dbReference>
<organism evidence="1 2">
    <name type="scientific">Diphasiastrum complanatum</name>
    <name type="common">Issler's clubmoss</name>
    <name type="synonym">Lycopodium complanatum</name>
    <dbReference type="NCBI Taxonomy" id="34168"/>
    <lineage>
        <taxon>Eukaryota</taxon>
        <taxon>Viridiplantae</taxon>
        <taxon>Streptophyta</taxon>
        <taxon>Embryophyta</taxon>
        <taxon>Tracheophyta</taxon>
        <taxon>Lycopodiopsida</taxon>
        <taxon>Lycopodiales</taxon>
        <taxon>Lycopodiaceae</taxon>
        <taxon>Lycopodioideae</taxon>
        <taxon>Diphasiastrum</taxon>
    </lineage>
</organism>
<keyword evidence="2" id="KW-1185">Reference proteome</keyword>
<proteinExistence type="predicted"/>
<gene>
    <name evidence="1" type="ORF">O6H91_12G105400</name>
</gene>
<sequence>MLQIGSSLSHLLTAPLDSMHHTSHGFQHHREKYKNVRVLISSGSSSPTASIITTLKGSINGLPSFHQVTINPLQTFCNFRKLLTGLEQNSNNLWYDFSSSNRSQSIMPFTLHDFTTVLQVPKKQSIELFCREQKLQGGGLL</sequence>
<dbReference type="EMBL" id="CM055103">
    <property type="protein sequence ID" value="KAJ7537257.1"/>
    <property type="molecule type" value="Genomic_DNA"/>
</dbReference>
<evidence type="ECO:0000313" key="2">
    <source>
        <dbReference type="Proteomes" id="UP001162992"/>
    </source>
</evidence>
<evidence type="ECO:0000313" key="1">
    <source>
        <dbReference type="EMBL" id="KAJ7537257.1"/>
    </source>
</evidence>
<protein>
    <submittedName>
        <fullName evidence="1">Uncharacterized protein</fullName>
    </submittedName>
</protein>